<reference evidence="9" key="1">
    <citation type="submission" date="2015-05" db="EMBL/GenBank/DDBJ databases">
        <title>Insect endosymbiont dynamics is associated with a clamping of the bacteriome immunity.</title>
        <authorList>
            <person name="Masson F."/>
            <person name="Mone Y."/>
            <person name="Parisot N."/>
            <person name="Vallier A."/>
            <person name="Vigneron A."/>
            <person name="Vincent-Monegat C."/>
            <person name="Balmand S."/>
            <person name="Carpentier M.-C."/>
            <person name="Zaidman-Remy A."/>
            <person name="Heddi A."/>
        </authorList>
    </citation>
    <scope>NUCLEOTIDE SEQUENCE</scope>
    <source>
        <strain evidence="9">Bouriz</strain>
    </source>
</reference>
<evidence type="ECO:0000256" key="6">
    <source>
        <dbReference type="ARBA" id="ARBA00023136"/>
    </source>
</evidence>
<comment type="subcellular location">
    <subcellularLocation>
        <location evidence="1">Membrane</location>
        <topology evidence="1">Multi-pass membrane protein</topology>
    </subcellularLocation>
</comment>
<dbReference type="OrthoDB" id="6114058at2759"/>
<dbReference type="EMBL" id="KR998321">
    <property type="protein sequence ID" value="ALM55747.1"/>
    <property type="molecule type" value="mRNA"/>
</dbReference>
<evidence type="ECO:0000256" key="7">
    <source>
        <dbReference type="SAM" id="MobiDB-lite"/>
    </source>
</evidence>
<sequence length="305" mass="33346">MDITYARLKDTQEQFDKDAGHSINMMLKPLTNGTDRSRSPSPNAVRPLLHIEGNNTSDAPLAHIETDDEHDDREVVNRPYPGVDDGFFTNGTNTENVKPSGEDDSGHPDVELINHKEPEDIPTFSIVPRLGPDDNDGNPQVNPDQPEAAKPPTDVAKVNPSGLPDFPGSPGFRPWGYDFELGNGVNTLPSGETIPDLNVYQHKKTLAQGMMDLALFSANANQLRYVLETFRTHPYYYPSLALISISLLLQVAVGIGLVWNATYNVKDKKALCIANKINNFTIIGVFLVTVINVFISAFGVAPAPA</sequence>
<evidence type="ECO:0000256" key="2">
    <source>
        <dbReference type="ARBA" id="ARBA00008141"/>
    </source>
</evidence>
<organism evidence="9">
    <name type="scientific">Sitophilus oryzae</name>
    <name type="common">Rice weevil</name>
    <name type="synonym">Curculio oryzae</name>
    <dbReference type="NCBI Taxonomy" id="7048"/>
    <lineage>
        <taxon>Eukaryota</taxon>
        <taxon>Metazoa</taxon>
        <taxon>Ecdysozoa</taxon>
        <taxon>Arthropoda</taxon>
        <taxon>Hexapoda</taxon>
        <taxon>Insecta</taxon>
        <taxon>Pterygota</taxon>
        <taxon>Neoptera</taxon>
        <taxon>Endopterygota</taxon>
        <taxon>Coleoptera</taxon>
        <taxon>Polyphaga</taxon>
        <taxon>Cucujiformia</taxon>
        <taxon>Curculionidae</taxon>
        <taxon>Dryophthorinae</taxon>
        <taxon>Sitophilus</taxon>
    </lineage>
</organism>
<name>A0A0S1VX77_SITOR</name>
<feature type="compositionally biased region" description="Polar residues" evidence="7">
    <location>
        <begin position="31"/>
        <end position="42"/>
    </location>
</feature>
<feature type="compositionally biased region" description="Basic and acidic residues" evidence="7">
    <location>
        <begin position="100"/>
        <end position="119"/>
    </location>
</feature>
<protein>
    <submittedName>
        <fullName evidence="9">Ninjurin</fullName>
    </submittedName>
</protein>
<dbReference type="GO" id="GO:0042246">
    <property type="term" value="P:tissue regeneration"/>
    <property type="evidence" value="ECO:0007669"/>
    <property type="project" value="InterPro"/>
</dbReference>
<dbReference type="GO" id="GO:0007155">
    <property type="term" value="P:cell adhesion"/>
    <property type="evidence" value="ECO:0007669"/>
    <property type="project" value="UniProtKB-KW"/>
</dbReference>
<keyword evidence="4" id="KW-0130">Cell adhesion</keyword>
<evidence type="ECO:0000256" key="4">
    <source>
        <dbReference type="ARBA" id="ARBA00022889"/>
    </source>
</evidence>
<dbReference type="PANTHER" id="PTHR12316">
    <property type="entry name" value="NINJURIN-RELATED"/>
    <property type="match status" value="1"/>
</dbReference>
<dbReference type="InterPro" id="IPR007007">
    <property type="entry name" value="Ninjurin"/>
</dbReference>
<evidence type="ECO:0000256" key="3">
    <source>
        <dbReference type="ARBA" id="ARBA00022692"/>
    </source>
</evidence>
<dbReference type="GO" id="GO:0016020">
    <property type="term" value="C:membrane"/>
    <property type="evidence" value="ECO:0007669"/>
    <property type="project" value="UniProtKB-SubCell"/>
</dbReference>
<evidence type="ECO:0000256" key="8">
    <source>
        <dbReference type="SAM" id="Phobius"/>
    </source>
</evidence>
<evidence type="ECO:0000256" key="5">
    <source>
        <dbReference type="ARBA" id="ARBA00022989"/>
    </source>
</evidence>
<evidence type="ECO:0000256" key="1">
    <source>
        <dbReference type="ARBA" id="ARBA00004141"/>
    </source>
</evidence>
<feature type="transmembrane region" description="Helical" evidence="8">
    <location>
        <begin position="280"/>
        <end position="301"/>
    </location>
</feature>
<evidence type="ECO:0000313" key="9">
    <source>
        <dbReference type="EMBL" id="ALM55747.1"/>
    </source>
</evidence>
<keyword evidence="3 8" id="KW-0812">Transmembrane</keyword>
<keyword evidence="6 8" id="KW-0472">Membrane</keyword>
<dbReference type="PANTHER" id="PTHR12316:SF20">
    <property type="entry name" value="NINJURIN-A"/>
    <property type="match status" value="1"/>
</dbReference>
<feature type="region of interest" description="Disordered" evidence="7">
    <location>
        <begin position="28"/>
        <end position="153"/>
    </location>
</feature>
<proteinExistence type="evidence at transcript level"/>
<dbReference type="AlphaFoldDB" id="A0A0S1VX77"/>
<feature type="transmembrane region" description="Helical" evidence="8">
    <location>
        <begin position="235"/>
        <end position="259"/>
    </location>
</feature>
<dbReference type="Pfam" id="PF04923">
    <property type="entry name" value="Ninjurin"/>
    <property type="match status" value="1"/>
</dbReference>
<comment type="similarity">
    <text evidence="2">Belongs to the ninjurin family.</text>
</comment>
<accession>A0A0S1VX77</accession>
<keyword evidence="5 8" id="KW-1133">Transmembrane helix</keyword>